<name>A0ABP8D0C4_9FLAO</name>
<feature type="signal peptide" evidence="2">
    <location>
        <begin position="1"/>
        <end position="20"/>
    </location>
</feature>
<dbReference type="InterPro" id="IPR013783">
    <property type="entry name" value="Ig-like_fold"/>
</dbReference>
<dbReference type="RefSeq" id="WP_344715631.1">
    <property type="nucleotide sequence ID" value="NZ_BAABCB010000028.1"/>
</dbReference>
<accession>A0ABP8D0C4</accession>
<dbReference type="Proteomes" id="UP001501682">
    <property type="component" value="Unassembled WGS sequence"/>
</dbReference>
<protein>
    <recommendedName>
        <fullName evidence="3">Secretion system C-terminal sorting domain-containing protein</fullName>
    </recommendedName>
</protein>
<keyword evidence="1 2" id="KW-0732">Signal</keyword>
<gene>
    <name evidence="4" type="ORF">GCM10022292_28700</name>
</gene>
<evidence type="ECO:0000313" key="5">
    <source>
        <dbReference type="Proteomes" id="UP001501682"/>
    </source>
</evidence>
<evidence type="ECO:0000256" key="2">
    <source>
        <dbReference type="SAM" id="SignalP"/>
    </source>
</evidence>
<evidence type="ECO:0000256" key="1">
    <source>
        <dbReference type="ARBA" id="ARBA00022729"/>
    </source>
</evidence>
<evidence type="ECO:0000313" key="4">
    <source>
        <dbReference type="EMBL" id="GAA4245621.1"/>
    </source>
</evidence>
<dbReference type="InterPro" id="IPR026444">
    <property type="entry name" value="Secre_tail"/>
</dbReference>
<dbReference type="CDD" id="cd00146">
    <property type="entry name" value="PKD"/>
    <property type="match status" value="1"/>
</dbReference>
<comment type="caution">
    <text evidence="4">The sequence shown here is derived from an EMBL/GenBank/DDBJ whole genome shotgun (WGS) entry which is preliminary data.</text>
</comment>
<dbReference type="InterPro" id="IPR035986">
    <property type="entry name" value="PKD_dom_sf"/>
</dbReference>
<dbReference type="NCBIfam" id="TIGR04183">
    <property type="entry name" value="Por_Secre_tail"/>
    <property type="match status" value="1"/>
</dbReference>
<evidence type="ECO:0000259" key="3">
    <source>
        <dbReference type="Pfam" id="PF18962"/>
    </source>
</evidence>
<dbReference type="Pfam" id="PF18962">
    <property type="entry name" value="Por_Secre_tail"/>
    <property type="match status" value="1"/>
</dbReference>
<feature type="chain" id="PRO_5046421191" description="Secretion system C-terminal sorting domain-containing protein" evidence="2">
    <location>
        <begin position="21"/>
        <end position="1555"/>
    </location>
</feature>
<dbReference type="EMBL" id="BAABCB010000028">
    <property type="protein sequence ID" value="GAA4245621.1"/>
    <property type="molecule type" value="Genomic_DNA"/>
</dbReference>
<dbReference type="SUPFAM" id="SSF49299">
    <property type="entry name" value="PKD domain"/>
    <property type="match status" value="1"/>
</dbReference>
<reference evidence="5" key="1">
    <citation type="journal article" date="2019" name="Int. J. Syst. Evol. Microbiol.">
        <title>The Global Catalogue of Microorganisms (GCM) 10K type strain sequencing project: providing services to taxonomists for standard genome sequencing and annotation.</title>
        <authorList>
            <consortium name="The Broad Institute Genomics Platform"/>
            <consortium name="The Broad Institute Genome Sequencing Center for Infectious Disease"/>
            <person name="Wu L."/>
            <person name="Ma J."/>
        </authorList>
    </citation>
    <scope>NUCLEOTIDE SEQUENCE [LARGE SCALE GENOMIC DNA]</scope>
    <source>
        <strain evidence="5">JCM 17633</strain>
    </source>
</reference>
<feature type="domain" description="Secretion system C-terminal sorting" evidence="3">
    <location>
        <begin position="1487"/>
        <end position="1543"/>
    </location>
</feature>
<dbReference type="Gene3D" id="2.60.40.10">
    <property type="entry name" value="Immunoglobulins"/>
    <property type="match status" value="1"/>
</dbReference>
<keyword evidence="5" id="KW-1185">Reference proteome</keyword>
<organism evidence="4 5">
    <name type="scientific">Winogradskyella damuponensis</name>
    <dbReference type="NCBI Taxonomy" id="943939"/>
    <lineage>
        <taxon>Bacteria</taxon>
        <taxon>Pseudomonadati</taxon>
        <taxon>Bacteroidota</taxon>
        <taxon>Flavobacteriia</taxon>
        <taxon>Flavobacteriales</taxon>
        <taxon>Flavobacteriaceae</taxon>
        <taxon>Winogradskyella</taxon>
    </lineage>
</organism>
<proteinExistence type="predicted"/>
<sequence>MKYFYVICFFLFQFNLVAQHQELSVFTCGELEDTSQTAQSRSSFHTTENPDNIFVDRFGNEKQKNINPNIAGQQRAIPLAPDYISPEGLFAIYLTDQISDNSIQDFDNNSAYRNVIAQIFADLEQLIIESPSTGVVEPVKIELQSMSVNSGVLASASSYYDYSGVAVGTIVEGEVWKAINSGSNDPDNWDGLIRVNFFHDWYSDFNNPTGITGTNAFDMYAVLLHEIMHALGFASGIDEFGNPKNGRAFLKYDNLLHTDTNDNLIVPLGLDWSFNSAVPINTITNGCPSTSEIRLGDNNLPVHSPQVFSNGSSLSHVDLNNDCNYPLNDFIMAYAIAAETSRRPLSQEFDILCSLNYNLYTQFGNNNIIEFGNPAIITAITNNTSNVIAYSGCEAQVFGINDFENPIAQPTIENCQGNTLNILEQDLLSNDISSLGLALEVSNLSLNGDLITAFTGVAPNRTFEITPNAVGDFQLVYQPKDTNGNLGNNTFVNIKVTMCPNFGCVNTSGCNLICNPEIDFLDNPSRFCILFGHSSGNNVNTIPGWRFKFGTTEWMLDDSSTCDPVGSSFSIGRNTISLPDTGSSSGRFNFYGNQLPYNSGPNSAFESESTMTAVTLQPNVKYLLSYHKSDGIDPAYVGTNTPSNNAQPNIGLDVRLSDSDSDIDNYNLRYVHDRDTQLISVSGTVEHNFYNNSTLLINDDAIDFNWSQTVTTFNSPSTIDNSNSFLVFSHAIGNSYINSGRPYATAREYYFLALDRVELIEDHLQDTPNNYIVDCGATQNIGIDLCSVSNMQYEWWDITNGIQLTDLDDTTSAYTDGILNTLPASVNYTINAINSNGSIITLSNLENSIELELHRTFPLTFVNTTTTPASTASNNINDPDNTVTVNITVLNEAPTDATFTTTSLSDCLEYTFEATEIYETHEWDFDNDGIPEVSGSGTDLANTNPSYTFSGSGTYIVTHTAYNECGSLSNQEQIILACGCSSSTTWNGTTWSNGNPDINTEAIINGNYDTLLNGSFSACELVVNASATLFIQNATFVEVESNTTVNGNLWVETHGAFVQNLDLENAFILNPGGNALVNKQTTVVNNWYDYTYWSSPIVDETVGDALDIAPANRRFWYNAQNYLDQYLDSSNNTILGSDDIDDDGNDWQIATAASIMTPGVGYAATVSPIGVFPGAYLATFEGVFNNGIIETPIYVNGLATDNDWNLIGNPYPSAIDFNDLYALNSGLIGGSAYLWSHASPPDNNNDGNQGLNFNANDYAIITVGSGNIAGNGTLTVNNIPNSDNTIPSGQGFFVKGLSNGTLTFNNSMRKADLISNNQFFRSSNITTNTNRLWLNLTTESGIFNQILIAYVDGASDGFDGFSFDATRSLHGGNTSILFTEIENDTRRFAIQGKNPNDLNLNEIIPFAYYSGVDDTTVYTISIPQLEGDFLTNNTIYLRDKLLNVVHNLNAEHYSFYSQMGEFKDRFEIVFNSENLSIKDKDIEALEVYPNPTTGIIHVKSETTLKSLQLFNNLGQLILSKSEANHLDLSRISEGIYFLKVMDLYGNTKSVPVIKK</sequence>